<proteinExistence type="predicted"/>
<dbReference type="SUPFAM" id="SSF117856">
    <property type="entry name" value="AF0104/ALDC/Ptd012-like"/>
    <property type="match status" value="1"/>
</dbReference>
<dbReference type="GO" id="GO:0047605">
    <property type="term" value="F:acetolactate decarboxylase activity"/>
    <property type="evidence" value="ECO:0007669"/>
    <property type="project" value="InterPro"/>
</dbReference>
<accession>A0A532V344</accession>
<feature type="chain" id="PRO_5022109412" evidence="1">
    <location>
        <begin position="21"/>
        <end position="237"/>
    </location>
</feature>
<dbReference type="Pfam" id="PF03306">
    <property type="entry name" value="AAL_decarboxy"/>
    <property type="match status" value="1"/>
</dbReference>
<dbReference type="EMBL" id="NJBN01000002">
    <property type="protein sequence ID" value="TKJ41633.1"/>
    <property type="molecule type" value="Genomic_DNA"/>
</dbReference>
<evidence type="ECO:0000256" key="1">
    <source>
        <dbReference type="SAM" id="SignalP"/>
    </source>
</evidence>
<organism evidence="2 3">
    <name type="scientific">candidate division LCP-89 bacterium B3_LCP</name>
    <dbReference type="NCBI Taxonomy" id="2012998"/>
    <lineage>
        <taxon>Bacteria</taxon>
        <taxon>Pseudomonadati</taxon>
        <taxon>Bacteria division LCP-89</taxon>
    </lineage>
</organism>
<sequence>MKIISGLILSLAFLCGTTYAEDYKVEHAGALKNFMHKGDISAKYSLSELQNKDGLYALGALENLKGEIQIFDGVPYNSFVSHGKLSFDTSFEKKASLLVYTQIKEWEESKISNEIISHKQLENYIEKIALQSGVNIEEPFPFLITGNAKSITWHVINWNPEDVNHTHRKHIESGLNGKLINVNATILGFYSNKHKAIFTHHTTNMHMHFKTDDNKVAGHIDEIELGRNMFLKLPKTN</sequence>
<dbReference type="UniPathway" id="UPA00626">
    <property type="reaction ID" value="UER00678"/>
</dbReference>
<feature type="signal peptide" evidence="1">
    <location>
        <begin position="1"/>
        <end position="20"/>
    </location>
</feature>
<evidence type="ECO:0000313" key="3">
    <source>
        <dbReference type="Proteomes" id="UP000319619"/>
    </source>
</evidence>
<name>A0A532V344_UNCL8</name>
<dbReference type="InterPro" id="IPR005128">
    <property type="entry name" value="Acetolactate_a_deCO2ase"/>
</dbReference>
<dbReference type="Proteomes" id="UP000319619">
    <property type="component" value="Unassembled WGS sequence"/>
</dbReference>
<gene>
    <name evidence="2" type="ORF">CEE37_03440</name>
</gene>
<dbReference type="GO" id="GO:0045151">
    <property type="term" value="P:acetoin biosynthetic process"/>
    <property type="evidence" value="ECO:0007669"/>
    <property type="project" value="InterPro"/>
</dbReference>
<protein>
    <submittedName>
        <fullName evidence="2">Decarboxylase</fullName>
    </submittedName>
</protein>
<keyword evidence="1" id="KW-0732">Signal</keyword>
<comment type="caution">
    <text evidence="2">The sequence shown here is derived from an EMBL/GenBank/DDBJ whole genome shotgun (WGS) entry which is preliminary data.</text>
</comment>
<evidence type="ECO:0000313" key="2">
    <source>
        <dbReference type="EMBL" id="TKJ41633.1"/>
    </source>
</evidence>
<reference evidence="2 3" key="1">
    <citation type="submission" date="2017-06" db="EMBL/GenBank/DDBJ databases">
        <title>Novel microbial phyla capable of carbon fixation and sulfur reduction in deep-sea sediments.</title>
        <authorList>
            <person name="Huang J."/>
            <person name="Baker B."/>
            <person name="Wang Y."/>
        </authorList>
    </citation>
    <scope>NUCLEOTIDE SEQUENCE [LARGE SCALE GENOMIC DNA]</scope>
    <source>
        <strain evidence="2">B3_LCP</strain>
    </source>
</reference>
<dbReference type="Gene3D" id="3.30.1330.80">
    <property type="entry name" value="Hypothetical protein, similar to alpha- acetolactate decarboxylase, domain 2"/>
    <property type="match status" value="1"/>
</dbReference>
<dbReference type="AlphaFoldDB" id="A0A532V344"/>